<keyword evidence="2" id="KW-1185">Reference proteome</keyword>
<name>A0AAN7URX2_9PEZI</name>
<comment type="caution">
    <text evidence="1">The sequence shown here is derived from an EMBL/GenBank/DDBJ whole genome shotgun (WGS) entry which is preliminary data.</text>
</comment>
<reference evidence="1 2" key="1">
    <citation type="submission" date="2023-10" db="EMBL/GenBank/DDBJ databases">
        <title>Draft genome sequence of Xylaria bambusicola isolate GMP-LS, the root and basal stem rot pathogen of sugarcane in Indonesia.</title>
        <authorList>
            <person name="Selvaraj P."/>
            <person name="Muralishankar V."/>
            <person name="Muruganantham S."/>
            <person name="Sp S."/>
            <person name="Haryani S."/>
            <person name="Lau K.J.X."/>
            <person name="Naqvi N.I."/>
        </authorList>
    </citation>
    <scope>NUCLEOTIDE SEQUENCE [LARGE SCALE GENOMIC DNA]</scope>
    <source>
        <strain evidence="1">GMP-LS</strain>
    </source>
</reference>
<dbReference type="EMBL" id="JAWHQM010000020">
    <property type="protein sequence ID" value="KAK5631696.1"/>
    <property type="molecule type" value="Genomic_DNA"/>
</dbReference>
<gene>
    <name evidence="1" type="ORF">RRF57_007410</name>
</gene>
<accession>A0AAN7URX2</accession>
<dbReference type="Proteomes" id="UP001305414">
    <property type="component" value="Unassembled WGS sequence"/>
</dbReference>
<evidence type="ECO:0000313" key="2">
    <source>
        <dbReference type="Proteomes" id="UP001305414"/>
    </source>
</evidence>
<evidence type="ECO:0000313" key="1">
    <source>
        <dbReference type="EMBL" id="KAK5631696.1"/>
    </source>
</evidence>
<proteinExistence type="predicted"/>
<sequence length="88" mass="9859">MASIGRFNILRQPLPIRARSRMLSLSVTLGRTIIYEFQPLAPFCCNNTVLLHHGTRIGALRPDHGVQQYIARSNVKIGAKTFEIAARN</sequence>
<dbReference type="AlphaFoldDB" id="A0AAN7URX2"/>
<organism evidence="1 2">
    <name type="scientific">Xylaria bambusicola</name>
    <dbReference type="NCBI Taxonomy" id="326684"/>
    <lineage>
        <taxon>Eukaryota</taxon>
        <taxon>Fungi</taxon>
        <taxon>Dikarya</taxon>
        <taxon>Ascomycota</taxon>
        <taxon>Pezizomycotina</taxon>
        <taxon>Sordariomycetes</taxon>
        <taxon>Xylariomycetidae</taxon>
        <taxon>Xylariales</taxon>
        <taxon>Xylariaceae</taxon>
        <taxon>Xylaria</taxon>
    </lineage>
</organism>
<protein>
    <submittedName>
        <fullName evidence="1">Uncharacterized protein</fullName>
    </submittedName>
</protein>